<dbReference type="FunFam" id="3.30.70.2460:FF:000001">
    <property type="entry name" value="DNA repair protein Rad4 family"/>
    <property type="match status" value="1"/>
</dbReference>
<dbReference type="Pfam" id="PF03835">
    <property type="entry name" value="Rad4"/>
    <property type="match status" value="1"/>
</dbReference>
<feature type="region of interest" description="Disordered" evidence="6">
    <location>
        <begin position="1"/>
        <end position="122"/>
    </location>
</feature>
<dbReference type="PANTHER" id="PTHR12135">
    <property type="entry name" value="DNA REPAIR PROTEIN XP-C / RAD4"/>
    <property type="match status" value="1"/>
</dbReference>
<keyword evidence="3" id="KW-0227">DNA damage</keyword>
<reference evidence="8 9" key="1">
    <citation type="submission" date="2019-06" db="EMBL/GenBank/DDBJ databases">
        <title>A chromosomal-level reference genome of Carpinus fangiana (Coryloideae, Betulaceae).</title>
        <authorList>
            <person name="Yang X."/>
            <person name="Wang Z."/>
            <person name="Zhang L."/>
            <person name="Hao G."/>
            <person name="Liu J."/>
            <person name="Yang Y."/>
        </authorList>
    </citation>
    <scope>NUCLEOTIDE SEQUENCE [LARGE SCALE GENOMIC DNA]</scope>
    <source>
        <strain evidence="8">Cfa_2016G</strain>
        <tissue evidence="8">Leaf</tissue>
    </source>
</reference>
<feature type="compositionally biased region" description="Basic and acidic residues" evidence="6">
    <location>
        <begin position="1031"/>
        <end position="1053"/>
    </location>
</feature>
<feature type="region of interest" description="Disordered" evidence="6">
    <location>
        <begin position="946"/>
        <end position="1102"/>
    </location>
</feature>
<dbReference type="PANTHER" id="PTHR12135:SF2">
    <property type="entry name" value="DNA REPAIR PROTEIN RAD34"/>
    <property type="match status" value="1"/>
</dbReference>
<dbReference type="GO" id="GO:0003684">
    <property type="term" value="F:damaged DNA binding"/>
    <property type="evidence" value="ECO:0007669"/>
    <property type="project" value="InterPro"/>
</dbReference>
<feature type="region of interest" description="Disordered" evidence="6">
    <location>
        <begin position="394"/>
        <end position="462"/>
    </location>
</feature>
<keyword evidence="9" id="KW-1185">Reference proteome</keyword>
<dbReference type="GO" id="GO:0006289">
    <property type="term" value="P:nucleotide-excision repair"/>
    <property type="evidence" value="ECO:0007669"/>
    <property type="project" value="InterPro"/>
</dbReference>
<feature type="compositionally biased region" description="Low complexity" evidence="6">
    <location>
        <begin position="970"/>
        <end position="983"/>
    </location>
</feature>
<dbReference type="AlphaFoldDB" id="A0A5N6KVZ5"/>
<dbReference type="GO" id="GO:0000111">
    <property type="term" value="C:nucleotide-excision repair factor 2 complex"/>
    <property type="evidence" value="ECO:0007669"/>
    <property type="project" value="TreeGrafter"/>
</dbReference>
<evidence type="ECO:0000313" key="9">
    <source>
        <dbReference type="Proteomes" id="UP000327013"/>
    </source>
</evidence>
<evidence type="ECO:0000256" key="2">
    <source>
        <dbReference type="ARBA" id="ARBA00009525"/>
    </source>
</evidence>
<dbReference type="Pfam" id="PF10404">
    <property type="entry name" value="BHD_2"/>
    <property type="match status" value="1"/>
</dbReference>
<dbReference type="InterPro" id="IPR018325">
    <property type="entry name" value="Rad4/PNGase_transGLS-fold"/>
</dbReference>
<dbReference type="InterPro" id="IPR018328">
    <property type="entry name" value="Rad4_beta-hairpin_dom3"/>
</dbReference>
<sequence>MPPYVPRKRASPPPDHDPPPTKRVSTKRSKAQPNSRSNAAKSKPSGPPTGRTPQSSSRVNNAEAILQKMQENDADSGLSDTGSSSTTSESKNHGKGARSKPGSSSGSDEDNDDTASDSSSDAGVDWAAELEKDSQDPGKGDSASKDLVLTLDQIQDVDTSYSKRKEGKKYAPTKREKAARNAAHCLHVQTLMVHNLMRNHWCDDKEVQRILVDGLSEGCKKEVARWRKACGNTLKPNAGLQNDTSGDTPKGSNKPKGKNKVAVKNRRDQRDWGGFANELEVGVPNMSHGDPSLRLLKILSAYWKKRFNVTAPGLRKMGYKDNKRITKERKAWAAGNFDVNIHGERVESKAHFRALAKRYQGSRDVGSQLFTALLRAVGMETRLIASLQPLGFGWSKNEEADPPKRDIKDFELSPKKNGGPLNVQPESLRSPIEKQKSSSNPLPPVRPPRSPQNKKQSSGNTKADAIKLETSDSDLSSPPPSDDESIIELNIATPSTKSKKFDRDLPYPIYWTEVISPITNQVIALDPMVLNVIANNQDSFVVFEPRGAKADRAKQVMAYVVAFSSDNSAKDVTVRYLKKRVWPGKTKGVRMPLEKVPIYNRNGKIRRYEERDFFKRIMSLYGRPSAKHTSADNLEDERDLVPVLPNKDIRDGAENETLAWYKTSAEFVLERHLRREEALLSTATPVKQFQPLKQVPMRAVTTIRKRQIEAAEAQMGGEKMMQGLYAKHQTDWIIPPAIENGVIPKNAYGNMDVYVPTMVPKGAIHIPLRGTAKVCRKLGIDHAEAVTGFEFGNRMAVPILTGVVVAKENEDSVIDAWEADQVQQRQREALKKEKANLGMWKRFMTGLRVLERMREQYGDDSKLGNDKIQEALRDATAKPVRAKKKTSSQGRKATTTEVVSLDTDEETMPTLNRPHDVLQAGGFLREEESEAENAFDAEGEGFIVEGEDDDIDATVTPTRDESMWKGTRPRASNASSRGDSRGNNRGGRARGRSGAAHGNLSNRNQEISKHSRKVYNTTAKDDKATQVTRVSTERTGRKAARKSADAVRSHYFADSDEDRVQAGSEDMTEGSEEEQPPKKKIAREKGLAQGHGRGDRRGGRHT</sequence>
<comment type="caution">
    <text evidence="8">The sequence shown here is derived from an EMBL/GenBank/DDBJ whole genome shotgun (WGS) entry which is preliminary data.</text>
</comment>
<dbReference type="InterPro" id="IPR042488">
    <property type="entry name" value="Rad4_BHD3_sf"/>
</dbReference>
<feature type="compositionally biased region" description="Basic and acidic residues" evidence="6">
    <location>
        <begin position="1092"/>
        <end position="1102"/>
    </location>
</feature>
<feature type="compositionally biased region" description="Basic and acidic residues" evidence="6">
    <location>
        <begin position="396"/>
        <end position="414"/>
    </location>
</feature>
<name>A0A5N6KVZ5_9ROSI</name>
<feature type="compositionally biased region" description="Basic residues" evidence="6">
    <location>
        <begin position="1"/>
        <end position="10"/>
    </location>
</feature>
<feature type="domain" description="Rad4 beta-hairpin" evidence="7">
    <location>
        <begin position="743"/>
        <end position="817"/>
    </location>
</feature>
<dbReference type="Gene3D" id="3.90.260.10">
    <property type="entry name" value="Transglutaminase-like"/>
    <property type="match status" value="1"/>
</dbReference>
<evidence type="ECO:0000256" key="3">
    <source>
        <dbReference type="ARBA" id="ARBA00022763"/>
    </source>
</evidence>
<feature type="compositionally biased region" description="Polar residues" evidence="6">
    <location>
        <begin position="51"/>
        <end position="60"/>
    </location>
</feature>
<dbReference type="GO" id="GO:0006298">
    <property type="term" value="P:mismatch repair"/>
    <property type="evidence" value="ECO:0007669"/>
    <property type="project" value="TreeGrafter"/>
</dbReference>
<gene>
    <name evidence="8" type="ORF">FH972_023710</name>
</gene>
<proteinExistence type="inferred from homology"/>
<feature type="region of interest" description="Disordered" evidence="6">
    <location>
        <begin position="873"/>
        <end position="895"/>
    </location>
</feature>
<evidence type="ECO:0000313" key="8">
    <source>
        <dbReference type="EMBL" id="KAB8349694.1"/>
    </source>
</evidence>
<dbReference type="InterPro" id="IPR004583">
    <property type="entry name" value="DNA_repair_Rad4"/>
</dbReference>
<dbReference type="SUPFAM" id="SSF54001">
    <property type="entry name" value="Cysteine proteinases"/>
    <property type="match status" value="1"/>
</dbReference>
<dbReference type="GO" id="GO:0003697">
    <property type="term" value="F:single-stranded DNA binding"/>
    <property type="evidence" value="ECO:0007669"/>
    <property type="project" value="TreeGrafter"/>
</dbReference>
<feature type="region of interest" description="Disordered" evidence="6">
    <location>
        <begin position="233"/>
        <end position="267"/>
    </location>
</feature>
<dbReference type="InterPro" id="IPR018327">
    <property type="entry name" value="BHD_2"/>
</dbReference>
<dbReference type="Gene3D" id="3.30.70.2460">
    <property type="entry name" value="Rad4, beta-hairpin domain BHD3"/>
    <property type="match status" value="1"/>
</dbReference>
<keyword evidence="4" id="KW-0234">DNA repair</keyword>
<feature type="compositionally biased region" description="Pro residues" evidence="6">
    <location>
        <begin position="441"/>
        <end position="450"/>
    </location>
</feature>
<accession>A0A5N6KVZ5</accession>
<dbReference type="SMART" id="SM01032">
    <property type="entry name" value="BHD_3"/>
    <property type="match status" value="1"/>
</dbReference>
<dbReference type="InterPro" id="IPR036985">
    <property type="entry name" value="Transglutaminase-like_sf"/>
</dbReference>
<dbReference type="InterPro" id="IPR038765">
    <property type="entry name" value="Papain-like_cys_pep_sf"/>
</dbReference>
<evidence type="ECO:0000256" key="1">
    <source>
        <dbReference type="ARBA" id="ARBA00004123"/>
    </source>
</evidence>
<organism evidence="8 9">
    <name type="scientific">Carpinus fangiana</name>
    <dbReference type="NCBI Taxonomy" id="176857"/>
    <lineage>
        <taxon>Eukaryota</taxon>
        <taxon>Viridiplantae</taxon>
        <taxon>Streptophyta</taxon>
        <taxon>Embryophyta</taxon>
        <taxon>Tracheophyta</taxon>
        <taxon>Spermatophyta</taxon>
        <taxon>Magnoliopsida</taxon>
        <taxon>eudicotyledons</taxon>
        <taxon>Gunneridae</taxon>
        <taxon>Pentapetalae</taxon>
        <taxon>rosids</taxon>
        <taxon>fabids</taxon>
        <taxon>Fagales</taxon>
        <taxon>Betulaceae</taxon>
        <taxon>Carpinus</taxon>
    </lineage>
</organism>
<dbReference type="EMBL" id="VIBQ01000014">
    <property type="protein sequence ID" value="KAB8349694.1"/>
    <property type="molecule type" value="Genomic_DNA"/>
</dbReference>
<evidence type="ECO:0000259" key="7">
    <source>
        <dbReference type="SMART" id="SM01032"/>
    </source>
</evidence>
<evidence type="ECO:0000256" key="4">
    <source>
        <dbReference type="ARBA" id="ARBA00023204"/>
    </source>
</evidence>
<feature type="compositionally biased region" description="Low complexity" evidence="6">
    <location>
        <begin position="75"/>
        <end position="89"/>
    </location>
</feature>
<evidence type="ECO:0000256" key="6">
    <source>
        <dbReference type="SAM" id="MobiDB-lite"/>
    </source>
</evidence>
<dbReference type="GO" id="GO:0071942">
    <property type="term" value="C:XPC complex"/>
    <property type="evidence" value="ECO:0007669"/>
    <property type="project" value="TreeGrafter"/>
</dbReference>
<protein>
    <recommendedName>
        <fullName evidence="7">Rad4 beta-hairpin domain-containing protein</fullName>
    </recommendedName>
</protein>
<dbReference type="Proteomes" id="UP000327013">
    <property type="component" value="Unassembled WGS sequence"/>
</dbReference>
<feature type="compositionally biased region" description="Basic residues" evidence="6">
    <location>
        <begin position="253"/>
        <end position="264"/>
    </location>
</feature>
<feature type="compositionally biased region" description="Polar residues" evidence="6">
    <location>
        <begin position="31"/>
        <end position="40"/>
    </location>
</feature>
<comment type="similarity">
    <text evidence="2">Belongs to the XPC family.</text>
</comment>
<dbReference type="GO" id="GO:0005737">
    <property type="term" value="C:cytoplasm"/>
    <property type="evidence" value="ECO:0007669"/>
    <property type="project" value="TreeGrafter"/>
</dbReference>
<comment type="subcellular location">
    <subcellularLocation>
        <location evidence="1">Nucleus</location>
    </subcellularLocation>
</comment>
<evidence type="ECO:0000256" key="5">
    <source>
        <dbReference type="ARBA" id="ARBA00023242"/>
    </source>
</evidence>
<dbReference type="Pfam" id="PF10405">
    <property type="entry name" value="BHD_3"/>
    <property type="match status" value="1"/>
</dbReference>
<keyword evidence="5" id="KW-0539">Nucleus</keyword>
<dbReference type="OrthoDB" id="300780at2759"/>